<dbReference type="Proteomes" id="UP000789390">
    <property type="component" value="Unassembled WGS sequence"/>
</dbReference>
<dbReference type="InterPro" id="IPR006913">
    <property type="entry name" value="CENP-V/GFA"/>
</dbReference>
<dbReference type="SUPFAM" id="SSF51316">
    <property type="entry name" value="Mss4-like"/>
    <property type="match status" value="1"/>
</dbReference>
<keyword evidence="3" id="KW-0862">Zinc</keyword>
<comment type="similarity">
    <text evidence="1">Belongs to the Gfa family.</text>
</comment>
<reference evidence="5" key="1">
    <citation type="submission" date="2021-11" db="EMBL/GenBank/DDBJ databases">
        <authorList>
            <person name="Schell T."/>
        </authorList>
    </citation>
    <scope>NUCLEOTIDE SEQUENCE</scope>
    <source>
        <strain evidence="5">M5</strain>
    </source>
</reference>
<evidence type="ECO:0000256" key="3">
    <source>
        <dbReference type="ARBA" id="ARBA00022833"/>
    </source>
</evidence>
<dbReference type="GO" id="GO:0046872">
    <property type="term" value="F:metal ion binding"/>
    <property type="evidence" value="ECO:0007669"/>
    <property type="project" value="UniProtKB-KW"/>
</dbReference>
<keyword evidence="6" id="KW-1185">Reference proteome</keyword>
<organism evidence="5 6">
    <name type="scientific">Daphnia galeata</name>
    <dbReference type="NCBI Taxonomy" id="27404"/>
    <lineage>
        <taxon>Eukaryota</taxon>
        <taxon>Metazoa</taxon>
        <taxon>Ecdysozoa</taxon>
        <taxon>Arthropoda</taxon>
        <taxon>Crustacea</taxon>
        <taxon>Branchiopoda</taxon>
        <taxon>Diplostraca</taxon>
        <taxon>Cladocera</taxon>
        <taxon>Anomopoda</taxon>
        <taxon>Daphniidae</taxon>
        <taxon>Daphnia</taxon>
    </lineage>
</organism>
<proteinExistence type="inferred from homology"/>
<dbReference type="GO" id="GO:0016846">
    <property type="term" value="F:carbon-sulfur lyase activity"/>
    <property type="evidence" value="ECO:0007669"/>
    <property type="project" value="InterPro"/>
</dbReference>
<comment type="caution">
    <text evidence="5">The sequence shown here is derived from an EMBL/GenBank/DDBJ whole genome shotgun (WGS) entry which is preliminary data.</text>
</comment>
<evidence type="ECO:0000256" key="1">
    <source>
        <dbReference type="ARBA" id="ARBA00005495"/>
    </source>
</evidence>
<gene>
    <name evidence="5" type="ORF">DGAL_LOCUS5007</name>
</gene>
<sequence>MEVSNTIDHYGGCHCGQVRFKVTAPSIVVVFDCNCTVCTKKQNRHFIVPSANFTLLEGKEQLITYTFGTHQAKHQFCKTCGVQSFYIPRSNPDGIGIMPHCIDQGTIENVILKTFNGQEWEDSMAQFPEIKKFSELT</sequence>
<dbReference type="EMBL" id="CAKKLH010000087">
    <property type="protein sequence ID" value="CAH0102587.1"/>
    <property type="molecule type" value="Genomic_DNA"/>
</dbReference>
<evidence type="ECO:0000256" key="2">
    <source>
        <dbReference type="ARBA" id="ARBA00022723"/>
    </source>
</evidence>
<dbReference type="InterPro" id="IPR052355">
    <property type="entry name" value="CENP-V-like"/>
</dbReference>
<evidence type="ECO:0000313" key="6">
    <source>
        <dbReference type="Proteomes" id="UP000789390"/>
    </source>
</evidence>
<name>A0A8J2RHQ3_9CRUS</name>
<dbReference type="PANTHER" id="PTHR28620">
    <property type="entry name" value="CENTROMERE PROTEIN V"/>
    <property type="match status" value="1"/>
</dbReference>
<protein>
    <recommendedName>
        <fullName evidence="4">CENP-V/GFA domain-containing protein</fullName>
    </recommendedName>
</protein>
<accession>A0A8J2RHQ3</accession>
<evidence type="ECO:0000259" key="4">
    <source>
        <dbReference type="PROSITE" id="PS51891"/>
    </source>
</evidence>
<dbReference type="PANTHER" id="PTHR28620:SF1">
    <property type="entry name" value="CENP-V_GFA DOMAIN-CONTAINING PROTEIN"/>
    <property type="match status" value="1"/>
</dbReference>
<dbReference type="Pfam" id="PF04828">
    <property type="entry name" value="GFA"/>
    <property type="match status" value="1"/>
</dbReference>
<dbReference type="PROSITE" id="PS51891">
    <property type="entry name" value="CENP_V_GFA"/>
    <property type="match status" value="1"/>
</dbReference>
<keyword evidence="2" id="KW-0479">Metal-binding</keyword>
<dbReference type="OrthoDB" id="2993351at2759"/>
<evidence type="ECO:0000313" key="5">
    <source>
        <dbReference type="EMBL" id="CAH0102587.1"/>
    </source>
</evidence>
<dbReference type="AlphaFoldDB" id="A0A8J2RHQ3"/>
<dbReference type="InterPro" id="IPR011057">
    <property type="entry name" value="Mss4-like_sf"/>
</dbReference>
<feature type="domain" description="CENP-V/GFA" evidence="4">
    <location>
        <begin position="9"/>
        <end position="121"/>
    </location>
</feature>
<dbReference type="Gene3D" id="2.170.150.70">
    <property type="match status" value="1"/>
</dbReference>